<dbReference type="Pfam" id="PF00687">
    <property type="entry name" value="Ribosomal_L1"/>
    <property type="match status" value="1"/>
</dbReference>
<feature type="compositionally biased region" description="Basic residues" evidence="1">
    <location>
        <begin position="359"/>
        <end position="368"/>
    </location>
</feature>
<keyword evidence="3" id="KW-1185">Reference proteome</keyword>
<name>A0ABR0SI25_9HYPO</name>
<dbReference type="InterPro" id="IPR023674">
    <property type="entry name" value="Ribosomal_uL1-like"/>
</dbReference>
<proteinExistence type="predicted"/>
<sequence>MAPSKEVAVAGSTAVVSIDPDQTLKASKALLAHIKKAAKQKAEESTKRNLLEESDGDSETTIWLTLTTKRHIVDKARLQPGKIPLPHSLNQDGETTICLITADPQRAYKNIVASEEFPAELRKKVTRVIDFTKLKAKYGQYEAQRKLFSEHDVFLGDDRIINRLPKVLGKTFYKSTLKRPVPVVLTPKAHKVDGKRTKPQKREGEVNAGTPADIAKEIEKALSSALVSLAPTTNTAVRIGSSDWTPEQIAANVNVVAAALVEKWVPQKWRNVKSIYIKGQETAALPVWLTDELWLDEKDVIANSEGAEKANIGKKRKSLDGGAEEQVESAAPKKKAKKVEPKVESNDDKLDKQIADRKSRLRKQKAGAKKAMDE</sequence>
<accession>A0ABR0SI25</accession>
<dbReference type="SUPFAM" id="SSF56808">
    <property type="entry name" value="Ribosomal protein L1"/>
    <property type="match status" value="1"/>
</dbReference>
<evidence type="ECO:0000313" key="3">
    <source>
        <dbReference type="Proteomes" id="UP001338125"/>
    </source>
</evidence>
<dbReference type="CDD" id="cd00403">
    <property type="entry name" value="Ribosomal_L1"/>
    <property type="match status" value="1"/>
</dbReference>
<comment type="caution">
    <text evidence="2">The sequence shown here is derived from an EMBL/GenBank/DDBJ whole genome shotgun (WGS) entry which is preliminary data.</text>
</comment>
<evidence type="ECO:0000313" key="2">
    <source>
        <dbReference type="EMBL" id="KAK5991471.1"/>
    </source>
</evidence>
<protein>
    <submittedName>
        <fullName evidence="2">Ribosome biogenesis protein C8F11.04</fullName>
    </submittedName>
</protein>
<evidence type="ECO:0000256" key="1">
    <source>
        <dbReference type="SAM" id="MobiDB-lite"/>
    </source>
</evidence>
<dbReference type="Gene3D" id="3.40.50.790">
    <property type="match status" value="1"/>
</dbReference>
<dbReference type="Proteomes" id="UP001338125">
    <property type="component" value="Unassembled WGS sequence"/>
</dbReference>
<dbReference type="InterPro" id="IPR028364">
    <property type="entry name" value="Ribosomal_uL1/biogenesis"/>
</dbReference>
<feature type="compositionally biased region" description="Basic and acidic residues" evidence="1">
    <location>
        <begin position="338"/>
        <end position="358"/>
    </location>
</feature>
<dbReference type="PANTHER" id="PTHR23105">
    <property type="entry name" value="RIBOSOMAL PROTEIN L7AE FAMILY MEMBER"/>
    <property type="match status" value="1"/>
</dbReference>
<gene>
    <name evidence="2" type="ORF">PT974_09754</name>
</gene>
<reference evidence="2 3" key="1">
    <citation type="submission" date="2024-01" db="EMBL/GenBank/DDBJ databases">
        <title>Complete genome of Cladobotryum mycophilum ATHUM6906.</title>
        <authorList>
            <person name="Christinaki A.C."/>
            <person name="Myridakis A.I."/>
            <person name="Kouvelis V.N."/>
        </authorList>
    </citation>
    <scope>NUCLEOTIDE SEQUENCE [LARGE SCALE GENOMIC DNA]</scope>
    <source>
        <strain evidence="2 3">ATHUM6906</strain>
    </source>
</reference>
<dbReference type="EMBL" id="JAVFKD010000014">
    <property type="protein sequence ID" value="KAK5991471.1"/>
    <property type="molecule type" value="Genomic_DNA"/>
</dbReference>
<dbReference type="InterPro" id="IPR050257">
    <property type="entry name" value="eL8/uL1-like"/>
</dbReference>
<feature type="region of interest" description="Disordered" evidence="1">
    <location>
        <begin position="311"/>
        <end position="374"/>
    </location>
</feature>
<dbReference type="InterPro" id="IPR016095">
    <property type="entry name" value="Ribosomal_uL1_3-a/b-sand"/>
</dbReference>
<organism evidence="2 3">
    <name type="scientific">Cladobotryum mycophilum</name>
    <dbReference type="NCBI Taxonomy" id="491253"/>
    <lineage>
        <taxon>Eukaryota</taxon>
        <taxon>Fungi</taxon>
        <taxon>Dikarya</taxon>
        <taxon>Ascomycota</taxon>
        <taxon>Pezizomycotina</taxon>
        <taxon>Sordariomycetes</taxon>
        <taxon>Hypocreomycetidae</taxon>
        <taxon>Hypocreales</taxon>
        <taxon>Hypocreaceae</taxon>
        <taxon>Cladobotryum</taxon>
    </lineage>
</organism>